<proteinExistence type="inferred from homology"/>
<comment type="similarity">
    <text evidence="2">Belongs to the TrbI/VirB10 family.</text>
</comment>
<gene>
    <name evidence="8" type="ORF">AFERRID_30180</name>
</gene>
<evidence type="ECO:0000256" key="6">
    <source>
        <dbReference type="SAM" id="MobiDB-lite"/>
    </source>
</evidence>
<feature type="compositionally biased region" description="Polar residues" evidence="6">
    <location>
        <begin position="1"/>
        <end position="11"/>
    </location>
</feature>
<evidence type="ECO:0000256" key="7">
    <source>
        <dbReference type="SAM" id="Phobius"/>
    </source>
</evidence>
<dbReference type="AlphaFoldDB" id="A0A2Z6IM50"/>
<evidence type="ECO:0000256" key="2">
    <source>
        <dbReference type="ARBA" id="ARBA00010265"/>
    </source>
</evidence>
<keyword evidence="5 7" id="KW-0472">Membrane</keyword>
<protein>
    <submittedName>
        <fullName evidence="8">Type IV secretion system protein PtlG</fullName>
    </submittedName>
</protein>
<dbReference type="InterPro" id="IPR042217">
    <property type="entry name" value="T4SS_VirB10/TrbI"/>
</dbReference>
<feature type="compositionally biased region" description="Low complexity" evidence="6">
    <location>
        <begin position="123"/>
        <end position="138"/>
    </location>
</feature>
<evidence type="ECO:0000256" key="5">
    <source>
        <dbReference type="ARBA" id="ARBA00023136"/>
    </source>
</evidence>
<feature type="compositionally biased region" description="Gly residues" evidence="6">
    <location>
        <begin position="196"/>
        <end position="206"/>
    </location>
</feature>
<dbReference type="GO" id="GO:0016020">
    <property type="term" value="C:membrane"/>
    <property type="evidence" value="ECO:0007669"/>
    <property type="project" value="UniProtKB-SubCell"/>
</dbReference>
<evidence type="ECO:0000313" key="9">
    <source>
        <dbReference type="Proteomes" id="UP000280188"/>
    </source>
</evidence>
<dbReference type="CDD" id="cd16429">
    <property type="entry name" value="VirB10"/>
    <property type="match status" value="1"/>
</dbReference>
<dbReference type="Proteomes" id="UP000280188">
    <property type="component" value="Chromosome"/>
</dbReference>
<comment type="subcellular location">
    <subcellularLocation>
        <location evidence="1">Membrane</location>
        <topology evidence="1">Single-pass membrane protein</topology>
    </subcellularLocation>
</comment>
<dbReference type="Pfam" id="PF03743">
    <property type="entry name" value="TrbI"/>
    <property type="match status" value="1"/>
</dbReference>
<feature type="transmembrane region" description="Helical" evidence="7">
    <location>
        <begin position="71"/>
        <end position="92"/>
    </location>
</feature>
<keyword evidence="4 7" id="KW-1133">Transmembrane helix</keyword>
<organism evidence="8 9">
    <name type="scientific">Acidithiobacillus ferridurans</name>
    <dbReference type="NCBI Taxonomy" id="1232575"/>
    <lineage>
        <taxon>Bacteria</taxon>
        <taxon>Pseudomonadati</taxon>
        <taxon>Pseudomonadota</taxon>
        <taxon>Acidithiobacillia</taxon>
        <taxon>Acidithiobacillales</taxon>
        <taxon>Acidithiobacillaceae</taxon>
        <taxon>Acidithiobacillus</taxon>
    </lineage>
</organism>
<dbReference type="InterPro" id="IPR005498">
    <property type="entry name" value="T4SS_VirB10/TraB/TrbI"/>
</dbReference>
<feature type="region of interest" description="Disordered" evidence="6">
    <location>
        <begin position="1"/>
        <end position="52"/>
    </location>
</feature>
<feature type="region of interest" description="Disordered" evidence="6">
    <location>
        <begin position="100"/>
        <end position="155"/>
    </location>
</feature>
<accession>A0A2Z6IM50</accession>
<dbReference type="RefSeq" id="WP_126605635.1">
    <property type="nucleotide sequence ID" value="NZ_AP018795.1"/>
</dbReference>
<feature type="compositionally biased region" description="Polar residues" evidence="6">
    <location>
        <begin position="139"/>
        <end position="148"/>
    </location>
</feature>
<sequence length="476" mass="48601">MLDLNNPTGANPQPDETDPLKATTGQPAPSIDSEFSGTVDGPGKLSNGKTTVNIKGQVKGGRSLSKNGKKIIVVACVTIPALVIVGVMLAGVHPGKGTADNTPQLAGAGDAPHVPAHPIRPPSLSSAVAATLSTKASAHPSSTLTTRAAQGLTPKKAPLTPVQKYHLWLTTQHYKDLEGQYLAGQSALVNTSAWQSGGGSSTGGSAGAQAAAGQGGSSGTEAVDALKKKLAAMGLQGATGVNGGAGSTQNGAKANTNFASAQDKKASGYLNAHLHRPRSRSELFGGSVIPAVMVTGINSQLPGEITAQVRQNVYNSLNPGEVVIPQGSKLIGVYDSGVQYGQNRVLVAWSRVIYPNGETVDLEGMSGTDGLGRAGFSEITDNHYFRIFGSAFLISIIGAGAQLAQPQQSSSFTNPSAGQTATGAVAQEMDSVGAGILQKNLSLAPTIKIHPGYLFNVMVSKTMILPVYHSREGGIG</sequence>
<keyword evidence="3 7" id="KW-0812">Transmembrane</keyword>
<evidence type="ECO:0000256" key="1">
    <source>
        <dbReference type="ARBA" id="ARBA00004167"/>
    </source>
</evidence>
<evidence type="ECO:0000256" key="3">
    <source>
        <dbReference type="ARBA" id="ARBA00022692"/>
    </source>
</evidence>
<dbReference type="Gene3D" id="2.40.128.260">
    <property type="entry name" value="Type IV secretion system, VirB10/TraB/TrbI"/>
    <property type="match status" value="1"/>
</dbReference>
<evidence type="ECO:0000313" key="8">
    <source>
        <dbReference type="EMBL" id="BBF66800.1"/>
    </source>
</evidence>
<name>A0A2Z6IM50_ACIFI</name>
<dbReference type="KEGG" id="afj:AFERRID_30180"/>
<reference evidence="8 9" key="1">
    <citation type="journal article" date="2018" name="Microbiol. Resour. Announc.">
        <title>Complete Genome Sequence of Acidithiobacillus ferridurans JCM 18981.</title>
        <authorList>
            <person name="Miyauchi T."/>
            <person name="Kouzuma A."/>
            <person name="Abe T."/>
            <person name="Watanabe K."/>
        </authorList>
    </citation>
    <scope>NUCLEOTIDE SEQUENCE [LARGE SCALE GENOMIC DNA]</scope>
    <source>
        <strain evidence="9">ATCC 33020 / DSM 29468 / JCM 18981 / 11Fe</strain>
    </source>
</reference>
<dbReference type="EMBL" id="AP018795">
    <property type="protein sequence ID" value="BBF66800.1"/>
    <property type="molecule type" value="Genomic_DNA"/>
</dbReference>
<keyword evidence="9" id="KW-1185">Reference proteome</keyword>
<feature type="region of interest" description="Disordered" evidence="6">
    <location>
        <begin position="194"/>
        <end position="220"/>
    </location>
</feature>
<evidence type="ECO:0000256" key="4">
    <source>
        <dbReference type="ARBA" id="ARBA00022989"/>
    </source>
</evidence>